<accession>U1GZ14</accession>
<dbReference type="Gene3D" id="2.60.40.10">
    <property type="entry name" value="Immunoglobulins"/>
    <property type="match status" value="2"/>
</dbReference>
<feature type="compositionally biased region" description="Acidic residues" evidence="1">
    <location>
        <begin position="367"/>
        <end position="383"/>
    </location>
</feature>
<protein>
    <submittedName>
        <fullName evidence="2">Uncharacterized protein</fullName>
    </submittedName>
</protein>
<feature type="region of interest" description="Disordered" evidence="1">
    <location>
        <begin position="1682"/>
        <end position="1706"/>
    </location>
</feature>
<feature type="compositionally biased region" description="Basic and acidic residues" evidence="1">
    <location>
        <begin position="756"/>
        <end position="778"/>
    </location>
</feature>
<evidence type="ECO:0000313" key="2">
    <source>
        <dbReference type="EMBL" id="ERF77426.1"/>
    </source>
</evidence>
<feature type="compositionally biased region" description="Basic and acidic residues" evidence="1">
    <location>
        <begin position="517"/>
        <end position="545"/>
    </location>
</feature>
<feature type="region of interest" description="Disordered" evidence="1">
    <location>
        <begin position="1721"/>
        <end position="1744"/>
    </location>
</feature>
<comment type="caution">
    <text evidence="2">The sequence shown here is derived from an EMBL/GenBank/DDBJ whole genome shotgun (WGS) entry which is preliminary data.</text>
</comment>
<feature type="compositionally biased region" description="Basic and acidic residues" evidence="1">
    <location>
        <begin position="582"/>
        <end position="593"/>
    </location>
</feature>
<feature type="compositionally biased region" description="Acidic residues" evidence="1">
    <location>
        <begin position="563"/>
        <end position="581"/>
    </location>
</feature>
<organism evidence="2 3">
    <name type="scientific">Gallibacterium anatis 12656/12</name>
    <dbReference type="NCBI Taxonomy" id="1195244"/>
    <lineage>
        <taxon>Bacteria</taxon>
        <taxon>Pseudomonadati</taxon>
        <taxon>Pseudomonadota</taxon>
        <taxon>Gammaproteobacteria</taxon>
        <taxon>Pasteurellales</taxon>
        <taxon>Pasteurellaceae</taxon>
        <taxon>Gallibacterium</taxon>
    </lineage>
</organism>
<reference evidence="2 3" key="1">
    <citation type="journal article" date="2013" name="Genome Announc.">
        <title>Draft Genome Sequence of Gallibacterium anatis bv. haemolytica 12656-12 Liver, an Isolate Obtained from the Liver of a Septicemic Chicken.</title>
        <authorList>
            <person name="Kudirkiene E."/>
            <person name="Christensen H."/>
            <person name="Bojesen A.M."/>
        </authorList>
    </citation>
    <scope>NUCLEOTIDE SEQUENCE [LARGE SCALE GENOMIC DNA]</scope>
    <source>
        <strain evidence="2">12656/12</strain>
    </source>
</reference>
<evidence type="ECO:0000256" key="1">
    <source>
        <dbReference type="SAM" id="MobiDB-lite"/>
    </source>
</evidence>
<sequence>MALIFTAKHANSRTALKAAQHYQVTAKVGEEYNLIDSVTGKTPEDIKVARRGNDLILRSDKEDVEVVIKDFWGVCSEDNQCYAKLDVPATETAPAGEVIITQVDHELEGLIAGEVGTLEDDRGGMLFWWILGGIGAAGAIAAGSGGGSGGGSSSNNSHPSDYDSDHDGVNDADEKAAGLDPHNKDTNGDGILDGDEDSDGDGIPNKNESNPNQPGITDKNNDGVADLTQPSDPVITKTTAKGPDGQERETGGIKVTPAQDSNTHIDRTVITYTPEDGNDGKGEETTIIAKNDNGTWVITDKDGNIIPADELADKGISINQGTGEVTFKPDAIADGSTISVHNENDAAKNPSKTVTETAPKDDHDADGFTDDVDPDDDNDGLPDDVEKNDPENKDGDDISGLDPHNPDTNGDGVNDGDEDSDGDGVDNKTEVENGTDPFVNEDDPSKVLPDQDGDGIRDDLDTDIDGDGVNNADEKEAGTDPKNPNTNGTPDGDKDTDNDGLTNKEESDPNLNTTTDRNGDGKPDITDGNKDEDGDGVDNKDEKDNSTNPFNPDTDGDGKKDGEDDANNNDVDNDGVNDADEKDAGLDPNKNDTDGNGTSDGDEDSDGDGISNKDESDTTKPGKTDENNDGVSDVNQPADPKVTHSTKVGEDGVTRYTGGVEIDPLGNGASHIDRVTINYTPEDGNDGAGTPTTIYAVNKDGAWGLYTDDAGTQVLNNPLITINSQTGKITFAPDAVADGTSLSAQNDNKATAPKSEPSKEIRVVAKDDNHDADKLLDKDDTDIDGDGVKNKDEEAAGLDPHNPDTNGDGVKDGDEDTDGDGIPNKEESDASGNTPTDNDGDGKTDIVTHQFGSEITDVRVDDGVLNASDLEGSTIPVVVGVDLKNGETVESFKVNDTEEIPANNVKDNGDGTFTLIVPKDSLDTADGKGKVINVEAELKYESDNPIVGTQTSTAKKEGTYDVDTKVNDNAKVALSENDKDDSSDDEIIIDLAEKDDPDVTTVVVTFTPKGGETATVTYTKDEQGKWTSDNPNYPAKDDGTVTIAADKLTPGSSVTAVAKDDAGNTQDQPSSVTVPNRYDVIVEGVNDDDRVINAEDAAGGVVVTVTPDPKAPFKAGETAKVTVTPKEGGDAKEYEAKLDDNGNLSVIIPKEDIEGLDGKDVDIKVTPSDTTRAPKEFTGIHIDTSAPNTPTTTAKDTDGNGTNDTVVVDKGSLDDAQTVDVTITDKDGNEDTITLTKDEDGNWTSDDPRVIIDENGNPTVNINPGETVSVVATDENGNSSDPAVVFVPGSSIEAVSVDSDAWINKAEIDNDKDIPITVVVKTVGTEGVSKVTVSIEGSDKTLTYDPTASDNTLVPKGTDENGNFIFTATVKAKELQTSAGDDLVGKVTAKVEVSSQAGGDAQSLPEKSRDYTVDITAPSAPTIVPNSDKVTIDLPDTGADEDTDKVVIKVTPEGGKEIEVTFTKDDDSNWTASDNNPGFEIVDDGKGGKQVTIPTDKLQPNTDITAQATDKAGNTGKEANRTVPQRFDFSVEGVTPGSDEIINAQDAVGGVDILVTLPEGLAVGDKVTVIYTDPKGEKTPISVDVTPEIINAKQVSVSVPYDKINAVNSVDPSKPDASIKVEITDSNGGAKDGVINPEPVKFAVDTKVGSKPNIADAGDDGFKVDLPDDAGQGDKVEVIVTHPDGSKDTTTYTKGEDGWTDENGNKVDDVVTVPAEKGSTIEAQTSDDSGNNSGKATGFKPNTTIESVTVGGDNTINADEAGDLSSGDGNNVPVSVTLDKPAEESATVTIKVGDTSYPAKQTGTDADGKPVYTAEVPAKALKDNATSDSNDNGTNDGKVTVEVKVSKDGIDTTLPKQEQSYEMDTVAPDAPTIERTEGTDHQPQFKVILPDNAAQGDKVEISVLDKDGTETKLIAEKDAEGNWKLTDADGQPVDSSVATLSDGKVVIPAEPGTGVKAHSIDVAGNASATADDFIPATTISLLGIEVNALNGKENAGNPPEEELYHNDDYKGDNVINRAESVKREVSNDSADLEREVILKIKAELGVGEEIRTNSDEATIGFKDEDGNLIKAKVTDISYDEQGNPIYTVKTTVGELSKLIENPTMPTGNEAKVPNGEATLNLQAVVDRSGFTDKADTDNSNVVANQDGKVTFDTVAPSGSIDIENGVATVTLPKEADATKVEIRYNGKDGVEHSVIYEKVENKWMNADGKELGNQEKVTLDDGLMPSSIVKVYSSDQAGNIGFDSKIVESTKLDAFVEGTDFTTVSGQPNDNYVTKPDVADGVLTTRILLPDEIIKKLKEFKEKNATSKAESDVYLVYHLYQVDESGKKTNVFDFSSTSKESGDENGTNTFSGYANSSNDWTPTNGDKSQAYYRFNSDSDAGMKFLNQAIENGYLEVAVGTSPKVKNASGRYDAHSLSDGKYEIKVEYITGSQVDTWKKNGSVSDPASSDYAEQYYEFFIDTKAPSTVEPKVEGDNFVLDLSTVTDDEKGDQVVVKLTQDGKDTQYTYTRGDDDKSWTSTDENAPTVDDEGKLSIPASGIVETWSQDPHGNVGEHKTAFKAETEITSITVAGDGVVNKVEAAEDKVPVKVAVKVGDGETINSVKVKVGSKEVDAIDSGNVDKDGNHIFVAEVSGKDLTDNATSDTNSNNLKDGKVTVEVKVSKEGFEGAETSIPSKEAIYEVNLDQIVPTVTASETDGSVTITMPSEPEAKSVEVKWTDEQGTEQTVTYTKQNDGSWNSSNTTLLPNISNDTVTSVNGQDPAKDLSVTIPQNDVKDGTQVVATVTDAGNKSGGSDDALAPKDDAPKFAEVQIQDGNDGVLGYTDLVNGAVNARVYFDPAEFMPNSHATSGTFNVSVAANNASGTRDYTVTVTEKAGGKGYDVSAKTTDGKEVEVKYDADDGRFYFDVTGFKAPRDGQDIEITAKFNTADDAIVADVSDTSTRLQGAKVTAIEVRDDVDQLRDYQIQLMKEAGADYDRFPRQFSGAINQDGALTDDNRWDDILVRVEQGKPEDQEFIGKTLKVQIINNAIAEGKNGHIVEEFTQVIKAGQSEYHFAANALLTDGKYDVVATVCDSATGEAVSGDNATKTLKDITVDTAFDLGAIGFKGNNIVFDPKDNDPAYGAKHRQVNDTDNQAIQVANGLTYITGKEATDPVELPYGSYKYILVDKAGNLLTPEYVITAKRVTGDITPDVAPTYNDLMTKTGRFEQNTLSTPDGMRTTDSNDYLIVMADGSGFSGDPDGKWKWRKDGFTGMINGVTPSDDEGADRVVDIDMAGGDDTVSAMMVMANTAIYTDSKGDLEGDKSGNDTIHLSRGVWGYGVPAQRIYSPAMGMAGDGDQVFFTGKGDDKFIVSGVILDDKEHPWAGNNKYPDGNDLGWSYKWGNMPYSYSRSDESFFMTTARVDMGSGDDEISLAGGILADGDANVNHSNYFNLGSGNDNFIVGGSIRDTVSKRSSSNVIDLGTGNDHMIVGDSLEDHTLIISKDSAVIDINYDIKGHSALLLGDGNDTIKVRGSVFSDGTMERFYDVISDNASYGEVYKSAWYGPSQYVLKNGQLHKGAAVAFDLGDGDNHIEVLGVSEDTGAPAAWATTALYAGDGNDSFTVKGNVINVNNYGGEKALDFGNGNNTIDISDNVNSTNIRAGAGDDSVIIGGSLDAEIKDSASTINLGAGNDTVIIKENVGREDASSYVENSGDITSINLGEGNNTLIVGGVWCNTNLNVGSGDDHIYINTLDVQNVDSIFTFDGSNTHSSGNDIIVIDKLQGELNHFKLNMNTDSEFPGFTVQSSLEDNNKWSKSEGSKLLKEWNVTDETLLSNAKEGTHYEQYTYSRTSGDDSFTIYIAVDNLML</sequence>
<feature type="region of interest" description="Disordered" evidence="1">
    <location>
        <begin position="1418"/>
        <end position="1438"/>
    </location>
</feature>
<gene>
    <name evidence="2" type="ORF">N561_11545</name>
</gene>
<dbReference type="Gene3D" id="4.10.1080.10">
    <property type="entry name" value="TSP type-3 repeat"/>
    <property type="match status" value="1"/>
</dbReference>
<proteinExistence type="predicted"/>
<evidence type="ECO:0000313" key="3">
    <source>
        <dbReference type="Proteomes" id="UP000016529"/>
    </source>
</evidence>
<dbReference type="EMBL" id="AVOX01000065">
    <property type="protein sequence ID" value="ERF77426.1"/>
    <property type="molecule type" value="Genomic_DNA"/>
</dbReference>
<feature type="compositionally biased region" description="Polar residues" evidence="1">
    <location>
        <begin position="206"/>
        <end position="215"/>
    </location>
</feature>
<feature type="compositionally biased region" description="Polar residues" evidence="1">
    <location>
        <begin position="228"/>
        <end position="239"/>
    </location>
</feature>
<feature type="region of interest" description="Disordered" evidence="1">
    <location>
        <begin position="740"/>
        <end position="846"/>
    </location>
</feature>
<name>U1GZ14_9PAST</name>
<feature type="region of interest" description="Disordered" evidence="1">
    <location>
        <begin position="334"/>
        <end position="661"/>
    </location>
</feature>
<feature type="region of interest" description="Disordered" evidence="1">
    <location>
        <begin position="1180"/>
        <end position="1202"/>
    </location>
</feature>
<feature type="compositionally biased region" description="Basic and acidic residues" evidence="1">
    <location>
        <begin position="491"/>
        <end position="507"/>
    </location>
</feature>
<feature type="compositionally biased region" description="Gly residues" evidence="1">
    <location>
        <begin position="143"/>
        <end position="152"/>
    </location>
</feature>
<dbReference type="PATRIC" id="fig|1195244.3.peg.2216"/>
<feature type="region of interest" description="Disordered" evidence="1">
    <location>
        <begin position="2505"/>
        <end position="2527"/>
    </location>
</feature>
<feature type="compositionally biased region" description="Acidic residues" evidence="1">
    <location>
        <begin position="414"/>
        <end position="424"/>
    </location>
</feature>
<feature type="compositionally biased region" description="Basic and acidic residues" evidence="1">
    <location>
        <begin position="160"/>
        <end position="187"/>
    </location>
</feature>
<feature type="compositionally biased region" description="Basic and acidic residues" evidence="1">
    <location>
        <begin position="384"/>
        <end position="396"/>
    </location>
</feature>
<feature type="compositionally biased region" description="Basic and acidic residues" evidence="1">
    <location>
        <begin position="611"/>
        <end position="626"/>
    </location>
</feature>
<dbReference type="GO" id="GO:0005509">
    <property type="term" value="F:calcium ion binding"/>
    <property type="evidence" value="ECO:0007669"/>
    <property type="project" value="InterPro"/>
</dbReference>
<dbReference type="InterPro" id="IPR013783">
    <property type="entry name" value="Ig-like_fold"/>
</dbReference>
<dbReference type="SUPFAM" id="SSF103647">
    <property type="entry name" value="TSP type-3 repeat"/>
    <property type="match status" value="1"/>
</dbReference>
<dbReference type="InterPro" id="IPR028974">
    <property type="entry name" value="TSP_type-3_rpt"/>
</dbReference>
<feature type="compositionally biased region" description="Polar residues" evidence="1">
    <location>
        <begin position="1185"/>
        <end position="1202"/>
    </location>
</feature>
<dbReference type="Proteomes" id="UP000016529">
    <property type="component" value="Unassembled WGS sequence"/>
</dbReference>
<feature type="region of interest" description="Disordered" evidence="1">
    <location>
        <begin position="143"/>
        <end position="261"/>
    </location>
</feature>
<dbReference type="RefSeq" id="WP_021462387.1">
    <property type="nucleotide sequence ID" value="NZ_AVOX01000065.1"/>
</dbReference>
<feature type="region of interest" description="Disordered" evidence="1">
    <location>
        <begin position="2336"/>
        <end position="2362"/>
    </location>
</feature>
<feature type="compositionally biased region" description="Polar residues" evidence="1">
    <location>
        <begin position="740"/>
        <end position="749"/>
    </location>
</feature>